<dbReference type="RefSeq" id="XP_025594746.1">
    <property type="nucleotide sequence ID" value="XM_025740425.1"/>
</dbReference>
<organism evidence="2 3">
    <name type="scientific">Tilletiopsis washingtonensis</name>
    <dbReference type="NCBI Taxonomy" id="58919"/>
    <lineage>
        <taxon>Eukaryota</taxon>
        <taxon>Fungi</taxon>
        <taxon>Dikarya</taxon>
        <taxon>Basidiomycota</taxon>
        <taxon>Ustilaginomycotina</taxon>
        <taxon>Exobasidiomycetes</taxon>
        <taxon>Entylomatales</taxon>
        <taxon>Entylomatales incertae sedis</taxon>
        <taxon>Tilletiopsis</taxon>
    </lineage>
</organism>
<feature type="non-terminal residue" evidence="2">
    <location>
        <position position="1"/>
    </location>
</feature>
<dbReference type="Pfam" id="PF25459">
    <property type="entry name" value="AIM3_BBC1_C"/>
    <property type="match status" value="1"/>
</dbReference>
<gene>
    <name evidence="2" type="ORF">FA09DRAFT_302979</name>
</gene>
<reference evidence="2 3" key="1">
    <citation type="journal article" date="2018" name="Mol. Biol. Evol.">
        <title>Broad Genomic Sampling Reveals a Smut Pathogenic Ancestry of the Fungal Clade Ustilaginomycotina.</title>
        <authorList>
            <person name="Kijpornyongpan T."/>
            <person name="Mondo S.J."/>
            <person name="Barry K."/>
            <person name="Sandor L."/>
            <person name="Lee J."/>
            <person name="Lipzen A."/>
            <person name="Pangilinan J."/>
            <person name="LaButti K."/>
            <person name="Hainaut M."/>
            <person name="Henrissat B."/>
            <person name="Grigoriev I.V."/>
            <person name="Spatafora J.W."/>
            <person name="Aime M.C."/>
        </authorList>
    </citation>
    <scope>NUCLEOTIDE SEQUENCE [LARGE SCALE GENOMIC DNA]</scope>
    <source>
        <strain evidence="2 3">MCA 4186</strain>
    </source>
</reference>
<dbReference type="InterPro" id="IPR057402">
    <property type="entry name" value="AIM3_BBC1_C"/>
</dbReference>
<evidence type="ECO:0000259" key="1">
    <source>
        <dbReference type="Pfam" id="PF25459"/>
    </source>
</evidence>
<keyword evidence="3" id="KW-1185">Reference proteome</keyword>
<dbReference type="AlphaFoldDB" id="A0A316YYD4"/>
<evidence type="ECO:0000313" key="2">
    <source>
        <dbReference type="EMBL" id="PWN94467.1"/>
    </source>
</evidence>
<dbReference type="GeneID" id="37267971"/>
<proteinExistence type="predicted"/>
<feature type="domain" description="BBC1/AIM3 cysteine proteinase-fold" evidence="1">
    <location>
        <begin position="2"/>
        <end position="120"/>
    </location>
</feature>
<accession>A0A316YYD4</accession>
<dbReference type="OrthoDB" id="207120at2759"/>
<evidence type="ECO:0000313" key="3">
    <source>
        <dbReference type="Proteomes" id="UP000245946"/>
    </source>
</evidence>
<protein>
    <recommendedName>
        <fullName evidence="1">BBC1/AIM3 cysteine proteinase-fold domain-containing protein</fullName>
    </recommendedName>
</protein>
<sequence length="121" mass="12843">ALPPAGASWGVPLLALAGGTVLDRGADVIRPGDVVGLWGADFKGKRGIVQYHTSFGSPNEPSIAVCVEHEERKNKLKVVLLPDAAASKRKTTAPEEVSLRLDDLKSGVVKVYRVASRSWVA</sequence>
<dbReference type="EMBL" id="KZ819313">
    <property type="protein sequence ID" value="PWN94467.1"/>
    <property type="molecule type" value="Genomic_DNA"/>
</dbReference>
<dbReference type="Proteomes" id="UP000245946">
    <property type="component" value="Unassembled WGS sequence"/>
</dbReference>
<dbReference type="STRING" id="58919.A0A316YYD4"/>
<name>A0A316YYD4_9BASI</name>